<sequence length="30" mass="3298">MKKIKLLFVLLVAVAIGLLIFWLLVGESGL</sequence>
<evidence type="ECO:0000256" key="1">
    <source>
        <dbReference type="SAM" id="Phobius"/>
    </source>
</evidence>
<evidence type="ECO:0000313" key="2">
    <source>
        <dbReference type="EMBL" id="MDQ0428822.1"/>
    </source>
</evidence>
<keyword evidence="3" id="KW-1185">Reference proteome</keyword>
<evidence type="ECO:0000313" key="3">
    <source>
        <dbReference type="Proteomes" id="UP001241988"/>
    </source>
</evidence>
<reference evidence="2 3" key="1">
    <citation type="submission" date="2023-07" db="EMBL/GenBank/DDBJ databases">
        <title>Genomic Encyclopedia of Type Strains, Phase IV (KMG-IV): sequencing the most valuable type-strain genomes for metagenomic binning, comparative biology and taxonomic classification.</title>
        <authorList>
            <person name="Goeker M."/>
        </authorList>
    </citation>
    <scope>NUCLEOTIDE SEQUENCE [LARGE SCALE GENOMIC DNA]</scope>
    <source>
        <strain evidence="2 3">DSM 16419</strain>
    </source>
</reference>
<comment type="caution">
    <text evidence="2">The sequence shown here is derived from an EMBL/GenBank/DDBJ whole genome shotgun (WGS) entry which is preliminary data.</text>
</comment>
<proteinExistence type="predicted"/>
<keyword evidence="1" id="KW-1133">Transmembrane helix</keyword>
<keyword evidence="1" id="KW-0472">Membrane</keyword>
<name>A0ABU0GTY7_9BACL</name>
<dbReference type="Proteomes" id="UP001241988">
    <property type="component" value="Unassembled WGS sequence"/>
</dbReference>
<feature type="transmembrane region" description="Helical" evidence="1">
    <location>
        <begin position="7"/>
        <end position="25"/>
    </location>
</feature>
<organism evidence="2 3">
    <name type="scientific">Planomicrobium stackebrandtii</name>
    <dbReference type="NCBI Taxonomy" id="253160"/>
    <lineage>
        <taxon>Bacteria</taxon>
        <taxon>Bacillati</taxon>
        <taxon>Bacillota</taxon>
        <taxon>Bacilli</taxon>
        <taxon>Bacillales</taxon>
        <taxon>Caryophanaceae</taxon>
        <taxon>Planomicrobium</taxon>
    </lineage>
</organism>
<protein>
    <submittedName>
        <fullName evidence="2">ABC-type transporter Mla subunit MlaD</fullName>
    </submittedName>
</protein>
<dbReference type="EMBL" id="JAUSWB010000004">
    <property type="protein sequence ID" value="MDQ0428822.1"/>
    <property type="molecule type" value="Genomic_DNA"/>
</dbReference>
<keyword evidence="1" id="KW-0812">Transmembrane</keyword>
<gene>
    <name evidence="2" type="ORF">QOZ98_001649</name>
</gene>
<accession>A0ABU0GTY7</accession>